<dbReference type="KEGG" id="cmax:111497730"/>
<organism evidence="2 4">
    <name type="scientific">Cucurbita maxima</name>
    <name type="common">Pumpkin</name>
    <name type="synonym">Winter squash</name>
    <dbReference type="NCBI Taxonomy" id="3661"/>
    <lineage>
        <taxon>Eukaryota</taxon>
        <taxon>Viridiplantae</taxon>
        <taxon>Streptophyta</taxon>
        <taxon>Embryophyta</taxon>
        <taxon>Tracheophyta</taxon>
        <taxon>Spermatophyta</taxon>
        <taxon>Magnoliopsida</taxon>
        <taxon>eudicotyledons</taxon>
        <taxon>Gunneridae</taxon>
        <taxon>Pentapetalae</taxon>
        <taxon>rosids</taxon>
        <taxon>fabids</taxon>
        <taxon>Cucurbitales</taxon>
        <taxon>Cucurbitaceae</taxon>
        <taxon>Cucurbiteae</taxon>
        <taxon>Cucurbita</taxon>
    </lineage>
</organism>
<keyword evidence="2" id="KW-1185">Reference proteome</keyword>
<dbReference type="PANTHER" id="PTHR46087:SF1">
    <property type="entry name" value="ARM REPEAT SUPERFAMILY PROTEIN"/>
    <property type="match status" value="1"/>
</dbReference>
<dbReference type="RefSeq" id="XP_023004400.1">
    <property type="nucleotide sequence ID" value="XM_023148632.1"/>
</dbReference>
<dbReference type="InterPro" id="IPR049152">
    <property type="entry name" value="EFR3-like_ARM"/>
</dbReference>
<feature type="compositionally biased region" description="Basic and acidic residues" evidence="1">
    <location>
        <begin position="540"/>
        <end position="561"/>
    </location>
</feature>
<protein>
    <submittedName>
        <fullName evidence="3 4">Uncharacterized protein LOC111497730 isoform X1</fullName>
    </submittedName>
</protein>
<feature type="compositionally biased region" description="Polar residues" evidence="1">
    <location>
        <begin position="563"/>
        <end position="583"/>
    </location>
</feature>
<evidence type="ECO:0000313" key="4">
    <source>
        <dbReference type="RefSeq" id="XP_023004400.1"/>
    </source>
</evidence>
<dbReference type="GeneID" id="111497730"/>
<dbReference type="SUPFAM" id="SSF48371">
    <property type="entry name" value="ARM repeat"/>
    <property type="match status" value="1"/>
</dbReference>
<dbReference type="PANTHER" id="PTHR46087">
    <property type="entry name" value="PUTATIVE, EXPRESSED-RELATED"/>
    <property type="match status" value="1"/>
</dbReference>
<name>A0A6J1KUG4_CUCMA</name>
<reference evidence="3 4" key="1">
    <citation type="submission" date="2025-04" db="UniProtKB">
        <authorList>
            <consortium name="RefSeq"/>
        </authorList>
    </citation>
    <scope>IDENTIFICATION</scope>
    <source>
        <tissue evidence="3 4">Young leaves</tissue>
    </source>
</reference>
<dbReference type="RefSeq" id="XP_023004399.1">
    <property type="nucleotide sequence ID" value="XM_023148631.1"/>
</dbReference>
<evidence type="ECO:0000313" key="2">
    <source>
        <dbReference type="Proteomes" id="UP000504608"/>
    </source>
</evidence>
<dbReference type="RefSeq" id="XP_023004402.1">
    <property type="nucleotide sequence ID" value="XM_023148634.1"/>
</dbReference>
<accession>A0A6J1KUG4</accession>
<proteinExistence type="predicted"/>
<gene>
    <name evidence="3 4 5 6" type="primary">LOC111497730</name>
</gene>
<evidence type="ECO:0000313" key="6">
    <source>
        <dbReference type="RefSeq" id="XP_023004402.1"/>
    </source>
</evidence>
<dbReference type="Proteomes" id="UP000504608">
    <property type="component" value="Unplaced"/>
</dbReference>
<evidence type="ECO:0000256" key="1">
    <source>
        <dbReference type="SAM" id="MobiDB-lite"/>
    </source>
</evidence>
<dbReference type="RefSeq" id="XP_023004401.1">
    <property type="nucleotide sequence ID" value="XM_023148633.1"/>
</dbReference>
<dbReference type="OrthoDB" id="19232at2759"/>
<evidence type="ECO:0000313" key="5">
    <source>
        <dbReference type="RefSeq" id="XP_023004401.1"/>
    </source>
</evidence>
<dbReference type="AlphaFoldDB" id="A0A6J1KUG4"/>
<dbReference type="InterPro" id="IPR016024">
    <property type="entry name" value="ARM-type_fold"/>
</dbReference>
<dbReference type="InterPro" id="IPR055296">
    <property type="entry name" value="SRL2-like"/>
</dbReference>
<feature type="region of interest" description="Disordered" evidence="1">
    <location>
        <begin position="533"/>
        <end position="583"/>
    </location>
</feature>
<sequence length="985" mass="110206">MGVMSRRVVPACGSFCFFCPSMRARSRQPVKRYKKFLADILPRNQNAEPDDRKISKLCDYASKNPLRIPKITEHLEQRCYKDLRNENFGSVKIVICVYRKLLLMCKDQMPLYASSLIGISRILLEQTRHDDMQILGCNILVEFISRQTDSTYMFNLEGIIPKLCEVAIEGESDDKAPHLRSAGLQTLASMILFMGEQSHISMDFDNIISVVLENYVVDVQYSIEGQQTVKDDSSSMLDVDGKVSSFNHLSKMETETDDQKNPSYWSRVCLCNMAKLAKEATTVRRVFEPLFHHFDTENQWSLEKGLACSVLTFMQSLMDESGDNSHLLFSILVKHLDHKSIIKKPQIQLDIINVTTQLAQNAKPQASVTIIGAITDLIKHLRKCILCLFEASSTGHDTDKRSTQLQMALETCISQLSKKVGDAGPILDMLAVVMENVTNNTISARATISAVYQTAMIVASIPNVSYHNKVFPDALFHQLLLAMAHPDHETRVRAHDIFSIVLMPSIKCPRMEPKMVSSETVSWLPFGSATQKMNGGSSSFKDEDKHASEPMNGERREECKATESISEESATHPSSCESSKFNHSSSEGKNKLASLRLSSHQSSLLLSSLWIQATYADNTPANFEAMAHSYSIVLLFTRSKTSSHMALVRCFQLAFSLRSIAVDQKGGLLPSRRRSIFTLASFMLLFSARAGDLPELTPIIKASLDNIMVDPHLQLVNDTRLQAVRVRSEKDSVPFGSEEDEVAASRFLAVLELDEQQLKKNVLSHFTIKYASLSEAELSRIRVQLLHGFLPDETYPLGAPLFMETPHPCSPLAQLAFPDHDEVMPAAFTDDEAFLEPSESQSDRKTSLSISNLDILNVNQLLESVLETARQVASNQASSAPVPYDQMKSQCEALVTCKQEKMSVLHSFKQTKEEKAIVLSSEIGTSYPPLPVNTMEIVPDDLKYYAKDTNKRQDQPFLCSHEYGRCSLRLPPSSPYDKFLKAAGC</sequence>
<dbReference type="Pfam" id="PF21052">
    <property type="entry name" value="EFR3_ARM"/>
    <property type="match status" value="1"/>
</dbReference>
<evidence type="ECO:0000313" key="3">
    <source>
        <dbReference type="RefSeq" id="XP_023004399.1"/>
    </source>
</evidence>